<dbReference type="NCBIfam" id="TIGR00147">
    <property type="entry name" value="YegS/Rv2252/BmrU family lipid kinase"/>
    <property type="match status" value="1"/>
</dbReference>
<reference evidence="6 7" key="1">
    <citation type="submission" date="2020-04" db="EMBL/GenBank/DDBJ databases">
        <title>Enterovirga sp. isolate from soil.</title>
        <authorList>
            <person name="Chea S."/>
            <person name="Kim D.-U."/>
        </authorList>
    </citation>
    <scope>NUCLEOTIDE SEQUENCE [LARGE SCALE GENOMIC DNA]</scope>
    <source>
        <strain evidence="6 7">DB1703</strain>
    </source>
</reference>
<dbReference type="InterPro" id="IPR050187">
    <property type="entry name" value="Lipid_Phosphate_FormReg"/>
</dbReference>
<dbReference type="InterPro" id="IPR001206">
    <property type="entry name" value="Diacylglycerol_kinase_cat_dom"/>
</dbReference>
<gene>
    <name evidence="6" type="ORF">HJG44_13785</name>
</gene>
<sequence>MDEESAAPGRVATRRALLLLNQKARNGGLDISEPLDILRRGGIEIETRGCDSAAAMAETIRSVAGGVDLVIVGGGDGTLNCSAPGLVETGLPLGILPLGTANDLARTLGIGPDPASAARTIVDGHLRAIDLGEVNGHLFFNVASIGFSAELARELTREAKKRWGVLGYAMASARLLARTRPFTAFIEHEGETLKVKTVQIAVGNGRHYGGGLTMDPAAEPDDGRFHVYSLEVAHWWQLVALAPALKRGTQGTWRDVRAFTASEVTIKTRRSRSVNTDGELTTATPAVFRVRPKAVRVFTPAPTGRET</sequence>
<dbReference type="Gene3D" id="2.60.200.40">
    <property type="match status" value="1"/>
</dbReference>
<feature type="domain" description="DAGKc" evidence="5">
    <location>
        <begin position="11"/>
        <end position="138"/>
    </location>
</feature>
<dbReference type="AlphaFoldDB" id="A0A849I6V5"/>
<dbReference type="InterPro" id="IPR016064">
    <property type="entry name" value="NAD/diacylglycerol_kinase_sf"/>
</dbReference>
<dbReference type="InterPro" id="IPR017438">
    <property type="entry name" value="ATP-NAD_kinase_N"/>
</dbReference>
<proteinExistence type="predicted"/>
<keyword evidence="3 6" id="KW-0418">Kinase</keyword>
<evidence type="ECO:0000313" key="7">
    <source>
        <dbReference type="Proteomes" id="UP000564885"/>
    </source>
</evidence>
<dbReference type="GO" id="GO:0005524">
    <property type="term" value="F:ATP binding"/>
    <property type="evidence" value="ECO:0007669"/>
    <property type="project" value="UniProtKB-KW"/>
</dbReference>
<accession>A0A849I6V5</accession>
<keyword evidence="1" id="KW-0808">Transferase</keyword>
<dbReference type="PANTHER" id="PTHR12358:SF54">
    <property type="entry name" value="SPHINGOSINE KINASE RELATED PROTEIN"/>
    <property type="match status" value="1"/>
</dbReference>
<dbReference type="Pfam" id="PF00781">
    <property type="entry name" value="DAGK_cat"/>
    <property type="match status" value="1"/>
</dbReference>
<keyword evidence="7" id="KW-1185">Reference proteome</keyword>
<dbReference type="InterPro" id="IPR005218">
    <property type="entry name" value="Diacylglycerol/lipid_kinase"/>
</dbReference>
<keyword evidence="2" id="KW-0547">Nucleotide-binding</keyword>
<name>A0A849I6V5_9HYPH</name>
<organism evidence="6 7">
    <name type="scientific">Enterovirga aerilata</name>
    <dbReference type="NCBI Taxonomy" id="2730920"/>
    <lineage>
        <taxon>Bacteria</taxon>
        <taxon>Pseudomonadati</taxon>
        <taxon>Pseudomonadota</taxon>
        <taxon>Alphaproteobacteria</taxon>
        <taxon>Hyphomicrobiales</taxon>
        <taxon>Methylobacteriaceae</taxon>
        <taxon>Enterovirga</taxon>
    </lineage>
</organism>
<dbReference type="Pfam" id="PF19279">
    <property type="entry name" value="YegS_C"/>
    <property type="match status" value="1"/>
</dbReference>
<dbReference type="SMART" id="SM00046">
    <property type="entry name" value="DAGKc"/>
    <property type="match status" value="1"/>
</dbReference>
<evidence type="ECO:0000256" key="3">
    <source>
        <dbReference type="ARBA" id="ARBA00022777"/>
    </source>
</evidence>
<evidence type="ECO:0000256" key="2">
    <source>
        <dbReference type="ARBA" id="ARBA00022741"/>
    </source>
</evidence>
<dbReference type="GO" id="GO:0008654">
    <property type="term" value="P:phospholipid biosynthetic process"/>
    <property type="evidence" value="ECO:0007669"/>
    <property type="project" value="InterPro"/>
</dbReference>
<evidence type="ECO:0000256" key="4">
    <source>
        <dbReference type="ARBA" id="ARBA00022840"/>
    </source>
</evidence>
<dbReference type="InterPro" id="IPR045540">
    <property type="entry name" value="YegS/DAGK_C"/>
</dbReference>
<dbReference type="PANTHER" id="PTHR12358">
    <property type="entry name" value="SPHINGOSINE KINASE"/>
    <property type="match status" value="1"/>
</dbReference>
<comment type="caution">
    <text evidence="6">The sequence shown here is derived from an EMBL/GenBank/DDBJ whole genome shotgun (WGS) entry which is preliminary data.</text>
</comment>
<dbReference type="PROSITE" id="PS50146">
    <property type="entry name" value="DAGK"/>
    <property type="match status" value="1"/>
</dbReference>
<dbReference type="NCBIfam" id="NF009604">
    <property type="entry name" value="PRK13057.1"/>
    <property type="match status" value="1"/>
</dbReference>
<dbReference type="GO" id="GO:0016301">
    <property type="term" value="F:kinase activity"/>
    <property type="evidence" value="ECO:0007669"/>
    <property type="project" value="UniProtKB-KW"/>
</dbReference>
<dbReference type="Proteomes" id="UP000564885">
    <property type="component" value="Unassembled WGS sequence"/>
</dbReference>
<evidence type="ECO:0000313" key="6">
    <source>
        <dbReference type="EMBL" id="NNM73454.1"/>
    </source>
</evidence>
<protein>
    <submittedName>
        <fullName evidence="6">Lipid kinase</fullName>
    </submittedName>
</protein>
<dbReference type="SUPFAM" id="SSF111331">
    <property type="entry name" value="NAD kinase/diacylglycerol kinase-like"/>
    <property type="match status" value="1"/>
</dbReference>
<evidence type="ECO:0000256" key="1">
    <source>
        <dbReference type="ARBA" id="ARBA00022679"/>
    </source>
</evidence>
<dbReference type="EMBL" id="JABEPP010000003">
    <property type="protein sequence ID" value="NNM73454.1"/>
    <property type="molecule type" value="Genomic_DNA"/>
</dbReference>
<dbReference type="Gene3D" id="3.40.50.10330">
    <property type="entry name" value="Probable inorganic polyphosphate/atp-NAD kinase, domain 1"/>
    <property type="match status" value="1"/>
</dbReference>
<keyword evidence="4" id="KW-0067">ATP-binding</keyword>
<evidence type="ECO:0000259" key="5">
    <source>
        <dbReference type="PROSITE" id="PS50146"/>
    </source>
</evidence>